<dbReference type="GO" id="GO:0031965">
    <property type="term" value="C:nuclear membrane"/>
    <property type="evidence" value="ECO:0007669"/>
    <property type="project" value="UniProtKB-SubCell"/>
</dbReference>
<protein>
    <recommendedName>
        <fullName evidence="4">Nuclear pore complex protein Nup98-Nup96</fullName>
    </recommendedName>
</protein>
<dbReference type="GO" id="GO:0034398">
    <property type="term" value="P:telomere tethering at nuclear periphery"/>
    <property type="evidence" value="ECO:0007669"/>
    <property type="project" value="TreeGrafter"/>
</dbReference>
<feature type="region of interest" description="Disordered" evidence="12">
    <location>
        <begin position="280"/>
        <end position="320"/>
    </location>
</feature>
<dbReference type="Pfam" id="PF12110">
    <property type="entry name" value="Nup96"/>
    <property type="match status" value="1"/>
</dbReference>
<dbReference type="Pfam" id="PF04096">
    <property type="entry name" value="Nucleoporin2"/>
    <property type="match status" value="1"/>
</dbReference>
<dbReference type="InterPro" id="IPR037665">
    <property type="entry name" value="Nucleoporin_S59-like"/>
</dbReference>
<evidence type="ECO:0000256" key="4">
    <source>
        <dbReference type="ARBA" id="ARBA00013472"/>
    </source>
</evidence>
<dbReference type="InterPro" id="IPR021967">
    <property type="entry name" value="Nup98_C"/>
</dbReference>
<evidence type="ECO:0000256" key="7">
    <source>
        <dbReference type="ARBA" id="ARBA00022816"/>
    </source>
</evidence>
<dbReference type="GO" id="GO:0006405">
    <property type="term" value="P:RNA export from nucleus"/>
    <property type="evidence" value="ECO:0007669"/>
    <property type="project" value="TreeGrafter"/>
</dbReference>
<dbReference type="Pfam" id="PF13634">
    <property type="entry name" value="Nucleoporin_FG"/>
    <property type="match status" value="4"/>
</dbReference>
<dbReference type="PROSITE" id="PS51434">
    <property type="entry name" value="NUP_C"/>
    <property type="match status" value="1"/>
</dbReference>
<feature type="compositionally biased region" description="Polar residues" evidence="12">
    <location>
        <begin position="641"/>
        <end position="654"/>
    </location>
</feature>
<keyword evidence="8" id="KW-0653">Protein transport</keyword>
<evidence type="ECO:0000256" key="2">
    <source>
        <dbReference type="ARBA" id="ARBA00004620"/>
    </source>
</evidence>
<sequence length="1505" mass="158722">MFGQQSSLFGGSTSSGFGGGGLFGSKTSGTTGFGGFGSTTTTIVGTTQKFEPVIGTDQVMKNGSNQTTNTKLMVITAMKPYESKTLEELRIEDYLANRKGGNAGVTGAFSQTATASPFGGQQQTGGGLFGQNTSAKPGGLFGSTPTSQPAGGSLFGSTTPASGSLFGQTATTSSGGLFGAKPATSSFGGFGQQAATGSPFGGQQQTGGGLFGQNNAAKPGGLFGSTATSQPAGGSLFGSTTPAGGSLFGQTATTSSGGLFGAKPATSSFGGFGQQAATGSPFGGQQQTGGGLFGQSTAAKPGGLFGSPATSQPAGGSLFGSTAPAGGSLFGQTATTSAGGLFGAKPATSTFGGFGQTATASPFGQQPAGGLFSQNNAAKPGGLFGATPAAQPVGGSLFGGAAPAGGSLFGSTAPKPGGLFGTTTTAAPSFGAAATTVTQAAPTAQPIVLGSDVNQFNVQKAFLDAVVSNMPYGDSPLLKGALSGAGVQKDSAEKEAVEKLTVQQRQAKFLASKKVEMPSTIYGSPRTGLKKLPPIGSDLYANRSLNTTVRSANNSLKSVYTPPPVTKKVNSPLPGLNKSMNRSGHNGSLRHHLDSDNASSRRRTLKTLDPAIFSSKRDSSKKATEQSVTDSESHLDAVAVDNNSPVSTSRQPTLDVSAVASPVAAEKTSSIDSSANQSIASPAVVPVFIENGSSASNIRPNTEGSVAASPLSSSAQEPVAAKPHPAGIVLTLSEYYTEPSLEEMAMLTTADGICELKDGLTIGRLGYGSIFWPGPLSLSNVVLDEVVSIRAREVIVYPDDSNKPPLGTQLNRPAEISLERVWPVDKSTNDFVKNTQMLLEMGFHERLERNCKKMGATFKDYRADTGTWVFAVSHFSKYGFDDDDDDDVSPEELAALRKQRNLQKAFQRAPKAVSSLAASELDRLRSHDDQENVFPEQKDDGKRKLRLGEVFGEEAGEEGEKSLYLDITSGGGGSAASNRSIYLNLDESQVEAKRARFDSGRNVLVLDEDDDDGSEDLDIEAMMEEVPVGASEPAKPSIPAEEEVVLECRLPKYSFNGLIDLQNSLLRGKECTKSNYVQNLLRPRAGKVIWHHDLHFIDNTIPLMNELLLCRLDISCDLNTEFFTPRFRELAEYSSGVGIGFYGTSKNSVALVDEYISASKNCAERSVMELCKVLFTIPDTKKQKEAFGEWLRSEIADDLNGVEPKDFYDYLCRGDVKGAKCQALKSGKLYMAMQLAAFANKTEAVQRCAKKQLKKWNLSGAEHGINESTLKITMLLAGEMVWTREVLREGAVRQKKVAVNDGLSWMQTLGLIMWFSCGPFTSLRFAMDSFREAASLGLVEVPQNCIEFELLQLATMPGYDIRHVLKPLNVGKDALDCHLIWHLWKVISSAVANGFPVSIPDDVAGKLHTDYGNQLVALGYPELALFVFMHVTEANARLRLTETLFDAVAPRMDDAILEKIQEICGSSEFEVAMARLSQTRFTGHNARNSTKNSKSVLLSLIPLEV</sequence>
<keyword evidence="10" id="KW-0906">Nuclear pore complex</keyword>
<keyword evidence="6" id="KW-0068">Autocatalytic cleavage</keyword>
<dbReference type="GO" id="GO:0008139">
    <property type="term" value="F:nuclear localization sequence binding"/>
    <property type="evidence" value="ECO:0007669"/>
    <property type="project" value="TreeGrafter"/>
</dbReference>
<keyword evidence="5" id="KW-0813">Transport</keyword>
<dbReference type="InterPro" id="IPR025574">
    <property type="entry name" value="Nucleoporin_FG_rpt"/>
</dbReference>
<feature type="compositionally biased region" description="Basic and acidic residues" evidence="12">
    <location>
        <begin position="615"/>
        <end position="624"/>
    </location>
</feature>
<evidence type="ECO:0000259" key="13">
    <source>
        <dbReference type="PROSITE" id="PS51434"/>
    </source>
</evidence>
<evidence type="ECO:0000256" key="6">
    <source>
        <dbReference type="ARBA" id="ARBA00022813"/>
    </source>
</evidence>
<dbReference type="PROSITE" id="PS00018">
    <property type="entry name" value="EF_HAND_1"/>
    <property type="match status" value="1"/>
</dbReference>
<keyword evidence="9" id="KW-0811">Translocation</keyword>
<dbReference type="Gene3D" id="1.10.10.2360">
    <property type="match status" value="1"/>
</dbReference>
<feature type="region of interest" description="Disordered" evidence="12">
    <location>
        <begin position="116"/>
        <end position="159"/>
    </location>
</feature>
<evidence type="ECO:0000256" key="8">
    <source>
        <dbReference type="ARBA" id="ARBA00022927"/>
    </source>
</evidence>
<dbReference type="Gene3D" id="3.30.1610.10">
    <property type="entry name" value="Peptidase S59, nucleoporin"/>
    <property type="match status" value="1"/>
</dbReference>
<keyword evidence="15" id="KW-1185">Reference proteome</keyword>
<dbReference type="Proteomes" id="UP001175271">
    <property type="component" value="Unassembled WGS sequence"/>
</dbReference>
<dbReference type="GO" id="GO:0006606">
    <property type="term" value="P:protein import into nucleus"/>
    <property type="evidence" value="ECO:0007669"/>
    <property type="project" value="TreeGrafter"/>
</dbReference>
<name>A0AA39I2N7_9BILA</name>
<reference evidence="14" key="1">
    <citation type="submission" date="2023-06" db="EMBL/GenBank/DDBJ databases">
        <title>Genomic analysis of the entomopathogenic nematode Steinernema hermaphroditum.</title>
        <authorList>
            <person name="Schwarz E.M."/>
            <person name="Heppert J.K."/>
            <person name="Baniya A."/>
            <person name="Schwartz H.T."/>
            <person name="Tan C.-H."/>
            <person name="Antoshechkin I."/>
            <person name="Sternberg P.W."/>
            <person name="Goodrich-Blair H."/>
            <person name="Dillman A.R."/>
        </authorList>
    </citation>
    <scope>NUCLEOTIDE SEQUENCE</scope>
    <source>
        <strain evidence="14">PS9179</strain>
        <tissue evidence="14">Whole animal</tissue>
    </source>
</reference>
<dbReference type="FunFam" id="1.10.10.2360:FF:000001">
    <property type="entry name" value="Nuclear pore complex protein Nup98-Nup96"/>
    <property type="match status" value="1"/>
</dbReference>
<feature type="compositionally biased region" description="Polar residues" evidence="12">
    <location>
        <begin position="143"/>
        <end position="159"/>
    </location>
</feature>
<evidence type="ECO:0000256" key="9">
    <source>
        <dbReference type="ARBA" id="ARBA00023010"/>
    </source>
</evidence>
<dbReference type="GO" id="GO:0000973">
    <property type="term" value="P:post-transcriptional tethering of RNA polymerase II gene DNA at nuclear periphery"/>
    <property type="evidence" value="ECO:0007669"/>
    <property type="project" value="TreeGrafter"/>
</dbReference>
<accession>A0AA39I2N7</accession>
<comment type="subcellular location">
    <subcellularLocation>
        <location evidence="2">Nucleus membrane</location>
        <topology evidence="2">Peripheral membrane protein</topology>
        <orientation evidence="2">Nucleoplasmic side</orientation>
    </subcellularLocation>
    <subcellularLocation>
        <location evidence="1">Nucleus</location>
        <location evidence="1">Nuclear pore complex</location>
    </subcellularLocation>
</comment>
<dbReference type="PANTHER" id="PTHR23198:SF6">
    <property type="entry name" value="NUCLEAR PORE COMPLEX PROTEIN NUP98-NUP96"/>
    <property type="match status" value="1"/>
</dbReference>
<evidence type="ECO:0000256" key="10">
    <source>
        <dbReference type="ARBA" id="ARBA00023132"/>
    </source>
</evidence>
<dbReference type="GO" id="GO:0051028">
    <property type="term" value="P:mRNA transport"/>
    <property type="evidence" value="ECO:0007669"/>
    <property type="project" value="UniProtKB-KW"/>
</dbReference>
<comment type="caution">
    <text evidence="14">The sequence shown here is derived from an EMBL/GenBank/DDBJ whole genome shotgun (WGS) entry which is preliminary data.</text>
</comment>
<dbReference type="InterPro" id="IPR018247">
    <property type="entry name" value="EF_Hand_1_Ca_BS"/>
</dbReference>
<dbReference type="Gene3D" id="1.25.40.690">
    <property type="match status" value="1"/>
</dbReference>
<evidence type="ECO:0000313" key="15">
    <source>
        <dbReference type="Proteomes" id="UP001175271"/>
    </source>
</evidence>
<dbReference type="GO" id="GO:0017056">
    <property type="term" value="F:structural constituent of nuclear pore"/>
    <property type="evidence" value="ECO:0007669"/>
    <property type="project" value="InterPro"/>
</dbReference>
<feature type="region of interest" description="Disordered" evidence="12">
    <location>
        <begin position="555"/>
        <end position="655"/>
    </location>
</feature>
<evidence type="ECO:0000256" key="11">
    <source>
        <dbReference type="ARBA" id="ARBA00023242"/>
    </source>
</evidence>
<dbReference type="Pfam" id="PF21240">
    <property type="entry name" value="Nup98_GLEBS"/>
    <property type="match status" value="1"/>
</dbReference>
<feature type="domain" description="Peptidase S59" evidence="13">
    <location>
        <begin position="732"/>
        <end position="875"/>
    </location>
</feature>
<keyword evidence="11" id="KW-0539">Nucleus</keyword>
<dbReference type="EMBL" id="JAUCMV010000002">
    <property type="protein sequence ID" value="KAK0416708.1"/>
    <property type="molecule type" value="Genomic_DNA"/>
</dbReference>
<gene>
    <name evidence="14" type="ORF">QR680_012642</name>
</gene>
<organism evidence="14 15">
    <name type="scientific">Steinernema hermaphroditum</name>
    <dbReference type="NCBI Taxonomy" id="289476"/>
    <lineage>
        <taxon>Eukaryota</taxon>
        <taxon>Metazoa</taxon>
        <taxon>Ecdysozoa</taxon>
        <taxon>Nematoda</taxon>
        <taxon>Chromadorea</taxon>
        <taxon>Rhabditida</taxon>
        <taxon>Tylenchina</taxon>
        <taxon>Panagrolaimomorpha</taxon>
        <taxon>Strongyloidoidea</taxon>
        <taxon>Steinernematidae</taxon>
        <taxon>Steinernema</taxon>
    </lineage>
</organism>
<evidence type="ECO:0000256" key="3">
    <source>
        <dbReference type="ARBA" id="ARBA00008926"/>
    </source>
</evidence>
<evidence type="ECO:0000256" key="5">
    <source>
        <dbReference type="ARBA" id="ARBA00022448"/>
    </source>
</evidence>
<evidence type="ECO:0000313" key="14">
    <source>
        <dbReference type="EMBL" id="KAK0416708.1"/>
    </source>
</evidence>
<evidence type="ECO:0000256" key="12">
    <source>
        <dbReference type="SAM" id="MobiDB-lite"/>
    </source>
</evidence>
<dbReference type="InterPro" id="IPR007230">
    <property type="entry name" value="Nup98_auto-Pept-S59_dom"/>
</dbReference>
<evidence type="ECO:0000256" key="1">
    <source>
        <dbReference type="ARBA" id="ARBA00004567"/>
    </source>
</evidence>
<proteinExistence type="inferred from homology"/>
<dbReference type="SUPFAM" id="SSF82215">
    <property type="entry name" value="C-terminal autoproteolytic domain of nucleoporin nup98"/>
    <property type="match status" value="1"/>
</dbReference>
<keyword evidence="7" id="KW-0509">mRNA transport</keyword>
<dbReference type="GO" id="GO:0044614">
    <property type="term" value="C:nuclear pore cytoplasmic filaments"/>
    <property type="evidence" value="ECO:0007669"/>
    <property type="project" value="TreeGrafter"/>
</dbReference>
<dbReference type="InterPro" id="IPR036903">
    <property type="entry name" value="Nup98_auto-Pept-S59_dom_sf"/>
</dbReference>
<feature type="region of interest" description="Disordered" evidence="12">
    <location>
        <begin position="189"/>
        <end position="229"/>
    </location>
</feature>
<comment type="similarity">
    <text evidence="3">Belongs to the nucleoporin GLFG family.</text>
</comment>
<dbReference type="PANTHER" id="PTHR23198">
    <property type="entry name" value="NUCLEOPORIN"/>
    <property type="match status" value="1"/>
</dbReference>
<dbReference type="GO" id="GO:0003723">
    <property type="term" value="F:RNA binding"/>
    <property type="evidence" value="ECO:0007669"/>
    <property type="project" value="TreeGrafter"/>
</dbReference>